<proteinExistence type="predicted"/>
<dbReference type="Pfam" id="PF01052">
    <property type="entry name" value="FliMN_C"/>
    <property type="match status" value="1"/>
</dbReference>
<dbReference type="InterPro" id="IPR001543">
    <property type="entry name" value="FliN-like_C"/>
</dbReference>
<dbReference type="InterPro" id="IPR036429">
    <property type="entry name" value="SpoA-like_sf"/>
</dbReference>
<evidence type="ECO:0000259" key="2">
    <source>
        <dbReference type="Pfam" id="PF01052"/>
    </source>
</evidence>
<feature type="domain" description="Flagellar motor switch protein FliN-like C-terminal" evidence="2">
    <location>
        <begin position="228"/>
        <end position="288"/>
    </location>
</feature>
<dbReference type="EMBL" id="BNCH01000001">
    <property type="protein sequence ID" value="GHE90495.1"/>
    <property type="molecule type" value="Genomic_DNA"/>
</dbReference>
<name>A0ABQ3IVK0_9RHOB</name>
<comment type="caution">
    <text evidence="3">The sequence shown here is derived from an EMBL/GenBank/DDBJ whole genome shotgun (WGS) entry which is preliminary data.</text>
</comment>
<accession>A0ABQ3IVK0</accession>
<dbReference type="Gene3D" id="2.30.330.10">
    <property type="entry name" value="SpoA-like"/>
    <property type="match status" value="1"/>
</dbReference>
<evidence type="ECO:0000256" key="1">
    <source>
        <dbReference type="SAM" id="MobiDB-lite"/>
    </source>
</evidence>
<evidence type="ECO:0000313" key="4">
    <source>
        <dbReference type="Proteomes" id="UP000609802"/>
    </source>
</evidence>
<dbReference type="Proteomes" id="UP000609802">
    <property type="component" value="Unassembled WGS sequence"/>
</dbReference>
<feature type="region of interest" description="Disordered" evidence="1">
    <location>
        <begin position="291"/>
        <end position="337"/>
    </location>
</feature>
<dbReference type="RefSeq" id="WP_191285210.1">
    <property type="nucleotide sequence ID" value="NZ_BNCH01000001.1"/>
</dbReference>
<evidence type="ECO:0000313" key="3">
    <source>
        <dbReference type="EMBL" id="GHE90495.1"/>
    </source>
</evidence>
<sequence length="337" mass="34933">MADPDQISALRQKAGAGRPPPEIPPVTAAGALGKALARAGDATAGLAIAATDVTEDRVVLSAAGKAVGEQDLLAIAEGADSRFGLLIADPDLVAAVIEMQTVGRVLPTPAQARAPTRTDAAMCADFFDEVLEQLENALTAARLPIAGLCSGYRFALQLDDYRAATMTLPDIAYRRFQAVLDLGDGGKQGRLTLLLPFAARQPNDAPQTDGVQKPATEAPPVMLGARGDLRAVLHRCRMSLDEVTGLVPGVTIALTREVLDRVQLEDLTGQVRATCRLGQAAGQRALRIGLDLPGQGGGPPKADPVAPHDQVAGVLPDGASQGETDPRQGEQTADNSG</sequence>
<gene>
    <name evidence="3" type="ORF">GCM10016455_08620</name>
</gene>
<keyword evidence="4" id="KW-1185">Reference proteome</keyword>
<feature type="region of interest" description="Disordered" evidence="1">
    <location>
        <begin position="1"/>
        <end position="22"/>
    </location>
</feature>
<reference evidence="4" key="1">
    <citation type="journal article" date="2019" name="Int. J. Syst. Evol. Microbiol.">
        <title>The Global Catalogue of Microorganisms (GCM) 10K type strain sequencing project: providing services to taxonomists for standard genome sequencing and annotation.</title>
        <authorList>
            <consortium name="The Broad Institute Genomics Platform"/>
            <consortium name="The Broad Institute Genome Sequencing Center for Infectious Disease"/>
            <person name="Wu L."/>
            <person name="Ma J."/>
        </authorList>
    </citation>
    <scope>NUCLEOTIDE SEQUENCE [LARGE SCALE GENOMIC DNA]</scope>
    <source>
        <strain evidence="4">KCTC 42443</strain>
    </source>
</reference>
<organism evidence="3 4">
    <name type="scientific">Aliiroseovarius zhejiangensis</name>
    <dbReference type="NCBI Taxonomy" id="1632025"/>
    <lineage>
        <taxon>Bacteria</taxon>
        <taxon>Pseudomonadati</taxon>
        <taxon>Pseudomonadota</taxon>
        <taxon>Alphaproteobacteria</taxon>
        <taxon>Rhodobacterales</taxon>
        <taxon>Paracoccaceae</taxon>
        <taxon>Aliiroseovarius</taxon>
    </lineage>
</organism>
<protein>
    <recommendedName>
        <fullName evidence="2">Flagellar motor switch protein FliN-like C-terminal domain-containing protein</fullName>
    </recommendedName>
</protein>